<feature type="region of interest" description="Disordered" evidence="1">
    <location>
        <begin position="1"/>
        <end position="66"/>
    </location>
</feature>
<dbReference type="EMBL" id="JAUKUD010000006">
    <property type="protein sequence ID" value="KAK0741236.1"/>
    <property type="molecule type" value="Genomic_DNA"/>
</dbReference>
<reference evidence="2" key="1">
    <citation type="submission" date="2023-06" db="EMBL/GenBank/DDBJ databases">
        <title>Genome-scale phylogeny and comparative genomics of the fungal order Sordariales.</title>
        <authorList>
            <consortium name="Lawrence Berkeley National Laboratory"/>
            <person name="Hensen N."/>
            <person name="Bonometti L."/>
            <person name="Westerberg I."/>
            <person name="Brannstrom I.O."/>
            <person name="Guillou S."/>
            <person name="Cros-Aarteil S."/>
            <person name="Calhoun S."/>
            <person name="Haridas S."/>
            <person name="Kuo A."/>
            <person name="Mondo S."/>
            <person name="Pangilinan J."/>
            <person name="Riley R."/>
            <person name="LaButti K."/>
            <person name="Andreopoulos B."/>
            <person name="Lipzen A."/>
            <person name="Chen C."/>
            <person name="Yanf M."/>
            <person name="Daum C."/>
            <person name="Ng V."/>
            <person name="Clum A."/>
            <person name="Steindorff A."/>
            <person name="Ohm R."/>
            <person name="Martin F."/>
            <person name="Silar P."/>
            <person name="Natvig D."/>
            <person name="Lalanne C."/>
            <person name="Gautier V."/>
            <person name="Ament-velasquez S.L."/>
            <person name="Kruys A."/>
            <person name="Hutchinson M.I."/>
            <person name="Powell A.J."/>
            <person name="Barry K."/>
            <person name="Miller A.N."/>
            <person name="Grigoriev I.V."/>
            <person name="Debuchy R."/>
            <person name="Gladieux P."/>
            <person name="Thoren M.H."/>
            <person name="Johannesson H."/>
        </authorList>
    </citation>
    <scope>NUCLEOTIDE SEQUENCE</scope>
    <source>
        <strain evidence="2">SMH3187-1</strain>
    </source>
</reference>
<feature type="compositionally biased region" description="Polar residues" evidence="1">
    <location>
        <begin position="32"/>
        <end position="41"/>
    </location>
</feature>
<dbReference type="AlphaFoldDB" id="A0AA40EKY6"/>
<comment type="caution">
    <text evidence="2">The sequence shown here is derived from an EMBL/GenBank/DDBJ whole genome shotgun (WGS) entry which is preliminary data.</text>
</comment>
<feature type="compositionally biased region" description="Pro residues" evidence="1">
    <location>
        <begin position="47"/>
        <end position="58"/>
    </location>
</feature>
<keyword evidence="3" id="KW-1185">Reference proteome</keyword>
<name>A0AA40EKY6_9PEZI</name>
<gene>
    <name evidence="2" type="ORF">B0T18DRAFT_227398</name>
</gene>
<dbReference type="Proteomes" id="UP001172155">
    <property type="component" value="Unassembled WGS sequence"/>
</dbReference>
<evidence type="ECO:0000256" key="1">
    <source>
        <dbReference type="SAM" id="MobiDB-lite"/>
    </source>
</evidence>
<feature type="region of interest" description="Disordered" evidence="1">
    <location>
        <begin position="354"/>
        <end position="382"/>
    </location>
</feature>
<proteinExistence type="predicted"/>
<organism evidence="2 3">
    <name type="scientific">Schizothecium vesticola</name>
    <dbReference type="NCBI Taxonomy" id="314040"/>
    <lineage>
        <taxon>Eukaryota</taxon>
        <taxon>Fungi</taxon>
        <taxon>Dikarya</taxon>
        <taxon>Ascomycota</taxon>
        <taxon>Pezizomycotina</taxon>
        <taxon>Sordariomycetes</taxon>
        <taxon>Sordariomycetidae</taxon>
        <taxon>Sordariales</taxon>
        <taxon>Schizotheciaceae</taxon>
        <taxon>Schizothecium</taxon>
    </lineage>
</organism>
<evidence type="ECO:0000313" key="3">
    <source>
        <dbReference type="Proteomes" id="UP001172155"/>
    </source>
</evidence>
<evidence type="ECO:0000313" key="2">
    <source>
        <dbReference type="EMBL" id="KAK0741236.1"/>
    </source>
</evidence>
<protein>
    <submittedName>
        <fullName evidence="2">Uncharacterized protein</fullName>
    </submittedName>
</protein>
<feature type="region of interest" description="Disordered" evidence="1">
    <location>
        <begin position="113"/>
        <end position="147"/>
    </location>
</feature>
<accession>A0AA40EKY6</accession>
<sequence length="413" mass="44530">MQDSGRAPGAPQWTFTMRPPPSPSSIHSPESQKQPASSQSGFIAACPPAPESPIPLRSPPRGRGRQRLRLLLRKRVKARGLITSIPGGQEGRQARHGRLWLFGSGRHLAPIRTTASQSATPEDQRLAPPAKTSTRPAEGGAGRKGGFDRMVRARDGIHHVKCLLANLSDSVAAGHPNTVVLGYQRVTRCVTAPSRVVPLPSSKGGRKVRLGRLPSRKPVTAGLTAIVASNDNGSATPRPRQWLSDLPFLPRQQSDCACVAPWWRSLNHETLPIGFVTPTTAPDVMGANDPETTPRPLFVLLATLESGFAARPSRWIWLGWPKQAACLSMQGAAHHARYLCRHRVQKRGQLVSFGPVNEGGAPASRGGQQESSHHVPRLPRSFGTASSIMESTRAPRGLRATVAQGCRVGRRPI</sequence>